<dbReference type="Proteomes" id="UP000037035">
    <property type="component" value="Unassembled WGS sequence"/>
</dbReference>
<evidence type="ECO:0000313" key="3">
    <source>
        <dbReference type="Proteomes" id="UP000037035"/>
    </source>
</evidence>
<organism evidence="2 3">
    <name type="scientific">Puccinia sorghi</name>
    <dbReference type="NCBI Taxonomy" id="27349"/>
    <lineage>
        <taxon>Eukaryota</taxon>
        <taxon>Fungi</taxon>
        <taxon>Dikarya</taxon>
        <taxon>Basidiomycota</taxon>
        <taxon>Pucciniomycotina</taxon>
        <taxon>Pucciniomycetes</taxon>
        <taxon>Pucciniales</taxon>
        <taxon>Pucciniaceae</taxon>
        <taxon>Puccinia</taxon>
    </lineage>
</organism>
<evidence type="ECO:0000256" key="1">
    <source>
        <dbReference type="SAM" id="MobiDB-lite"/>
    </source>
</evidence>
<keyword evidence="3" id="KW-1185">Reference proteome</keyword>
<reference evidence="2 3" key="1">
    <citation type="submission" date="2015-08" db="EMBL/GenBank/DDBJ databases">
        <title>Next Generation Sequencing and Analysis of the Genome of Puccinia sorghi L Schw, the Causal Agent of Maize Common Rust.</title>
        <authorList>
            <person name="Rochi L."/>
            <person name="Burguener G."/>
            <person name="Darino M."/>
            <person name="Turjanski A."/>
            <person name="Kreff E."/>
            <person name="Dieguez M.J."/>
            <person name="Sacco F."/>
        </authorList>
    </citation>
    <scope>NUCLEOTIDE SEQUENCE [LARGE SCALE GENOMIC DNA]</scope>
    <source>
        <strain evidence="2 3">RO10H11247</strain>
    </source>
</reference>
<proteinExistence type="predicted"/>
<accession>A0A0L6VV15</accession>
<gene>
    <name evidence="2" type="ORF">VP01_1015g1</name>
</gene>
<feature type="region of interest" description="Disordered" evidence="1">
    <location>
        <begin position="417"/>
        <end position="462"/>
    </location>
</feature>
<protein>
    <submittedName>
        <fullName evidence="2">Uncharacterized protein</fullName>
    </submittedName>
</protein>
<sequence>MVCRRVKKIIWGTLILYSDQWSSEVLATSYDLMWEPMRKVLRVCWIQKMNRTPDYLHDQMNSIEEITIPNVHNMQVAKVGCVEAVVVELGGLREFHKWVVWCCASIICTWPLSRPLRWGKNELWHLKQSAWNSPLVQSCLWCILSFPSFPLTILAQHPITSHSACHINENLLCNISFQLLTFENIEKTCAFVFQTNSYPFHGESLTTCFELSCARKYAFLFQPATSFWPKYKSHIFCGQINLIYCEKKPSFQFIFEFETQIEKGFAPFCLFFFFVQFKLEIFLWIPYCGGNHNMASDFGPNGKIRSSSIFPAPNFFPYMATEAIPIIKSEKQTSGKAYFDPQEKAPQTTIYFLGRSLPYYMMGLEAGPGCFASQNAQGLRTTDERDSKGASLTAMGSELSGVVFLMGTRRNTITEKKEMRKERSMPSLGHDDNSNIPRPRAHAHITTTKNKRKNKQREEERKQVREIHIGYHTYLESVVRGARALDRGGGNFNQRPAFSSINNKERRTGRFSKRIMIKAILLELVVK</sequence>
<feature type="compositionally biased region" description="Basic and acidic residues" evidence="1">
    <location>
        <begin position="417"/>
        <end position="433"/>
    </location>
</feature>
<feature type="compositionally biased region" description="Basic residues" evidence="1">
    <location>
        <begin position="439"/>
        <end position="455"/>
    </location>
</feature>
<dbReference type="VEuPathDB" id="FungiDB:VP01_1015g1"/>
<dbReference type="EMBL" id="LAVV01000177">
    <property type="protein sequence ID" value="KNZ64556.1"/>
    <property type="molecule type" value="Genomic_DNA"/>
</dbReference>
<evidence type="ECO:0000313" key="2">
    <source>
        <dbReference type="EMBL" id="KNZ64556.1"/>
    </source>
</evidence>
<name>A0A0L6VV15_9BASI</name>
<comment type="caution">
    <text evidence="2">The sequence shown here is derived from an EMBL/GenBank/DDBJ whole genome shotgun (WGS) entry which is preliminary data.</text>
</comment>
<dbReference type="AlphaFoldDB" id="A0A0L6VV15"/>